<dbReference type="Proteomes" id="UP000019471">
    <property type="component" value="Unassembled WGS sequence"/>
</dbReference>
<feature type="region of interest" description="Disordered" evidence="1">
    <location>
        <begin position="344"/>
        <end position="371"/>
    </location>
</feature>
<keyword evidence="4" id="KW-1185">Reference proteome</keyword>
<evidence type="ECO:0000313" key="3">
    <source>
        <dbReference type="EMBL" id="EXJ70525.1"/>
    </source>
</evidence>
<dbReference type="HOGENOM" id="CLU_042066_1_0_1"/>
<dbReference type="eggNOG" id="ENOG502SPEF">
    <property type="taxonomic scope" value="Eukaryota"/>
</dbReference>
<accession>W9WZN0</accession>
<evidence type="ECO:0000313" key="4">
    <source>
        <dbReference type="Proteomes" id="UP000019471"/>
    </source>
</evidence>
<gene>
    <name evidence="3" type="ORF">A1O5_06595</name>
</gene>
<dbReference type="InterPro" id="IPR011021">
    <property type="entry name" value="Arrestin-like_N"/>
</dbReference>
<protein>
    <recommendedName>
        <fullName evidence="2">Arrestin-like N-terminal domain-containing protein</fullName>
    </recommendedName>
</protein>
<feature type="domain" description="Arrestin-like N-terminal" evidence="2">
    <location>
        <begin position="13"/>
        <end position="111"/>
    </location>
</feature>
<dbReference type="RefSeq" id="XP_007745377.1">
    <property type="nucleotide sequence ID" value="XM_007747187.1"/>
</dbReference>
<evidence type="ECO:0000259" key="2">
    <source>
        <dbReference type="Pfam" id="PF00339"/>
    </source>
</evidence>
<feature type="region of interest" description="Disordered" evidence="1">
    <location>
        <begin position="465"/>
        <end position="484"/>
    </location>
</feature>
<dbReference type="Gene3D" id="2.60.40.640">
    <property type="match status" value="1"/>
</dbReference>
<reference evidence="3 4" key="1">
    <citation type="submission" date="2013-03" db="EMBL/GenBank/DDBJ databases">
        <title>The Genome Sequence of Cladophialophora psammophila CBS 110553.</title>
        <authorList>
            <consortium name="The Broad Institute Genomics Platform"/>
            <person name="Cuomo C."/>
            <person name="de Hoog S."/>
            <person name="Gorbushina A."/>
            <person name="Walker B."/>
            <person name="Young S.K."/>
            <person name="Zeng Q."/>
            <person name="Gargeya S."/>
            <person name="Fitzgerald M."/>
            <person name="Haas B."/>
            <person name="Abouelleil A."/>
            <person name="Allen A.W."/>
            <person name="Alvarado L."/>
            <person name="Arachchi H.M."/>
            <person name="Berlin A.M."/>
            <person name="Chapman S.B."/>
            <person name="Gainer-Dewar J."/>
            <person name="Goldberg J."/>
            <person name="Griggs A."/>
            <person name="Gujja S."/>
            <person name="Hansen M."/>
            <person name="Howarth C."/>
            <person name="Imamovic A."/>
            <person name="Ireland A."/>
            <person name="Larimer J."/>
            <person name="McCowan C."/>
            <person name="Murphy C."/>
            <person name="Pearson M."/>
            <person name="Poon T.W."/>
            <person name="Priest M."/>
            <person name="Roberts A."/>
            <person name="Saif S."/>
            <person name="Shea T."/>
            <person name="Sisk P."/>
            <person name="Sykes S."/>
            <person name="Wortman J."/>
            <person name="Nusbaum C."/>
            <person name="Birren B."/>
        </authorList>
    </citation>
    <scope>NUCLEOTIDE SEQUENCE [LARGE SCALE GENOMIC DNA]</scope>
    <source>
        <strain evidence="3 4">CBS 110553</strain>
    </source>
</reference>
<sequence>MPRTAPKFSARLAVELDDPQPTYFPGDTLTGYVTCEEPPERQLPCSAVRLKLLGRAKCKYTQTTQGGKSIQRGRAVFFEHTQVLHKGTVTCNDGGHHAWPFSITIPETSQAGFAKRQDCDEFRHNFRFLHTYGAGHKEIEVTQHPLPSIMYYNSASAMSGKTVEAYIEYVLHAGCGAVTATYPLYVRQRSVPVPIQDFKMQTRTFCKVIKTPMLLPEYATTPLTFRQKSTMIFRPSKTPRYAYVVKVEYPTVIQLEHPTPLPLKVYLIPDLDGGKTTVCADGNLSTLPPVEVVNMELSLKGEVGIRCPGVMWDSDTEKAHTFDFDFMGAPEPIDVPIMEPALQQIQSRPVSSSNGSRGTASTTSRSTPAVNTWAAPEETDVIFGGKSWRSLHPVATTGCPHALDMGQHAAIFLGCSASSTLFHPPVYFKRQVYPTFSTYNIFVKYRLKWKLNLVCAGEEHEVSGDAPVTVLPPSEEQEEQKKRMLGREGMKRNYDDLGAGLEQAGQAVQFIGAVLQLVA</sequence>
<feature type="compositionally biased region" description="Low complexity" evidence="1">
    <location>
        <begin position="351"/>
        <end position="367"/>
    </location>
</feature>
<dbReference type="Pfam" id="PF00339">
    <property type="entry name" value="Arrestin_N"/>
    <property type="match status" value="1"/>
</dbReference>
<dbReference type="AlphaFoldDB" id="W9WZN0"/>
<dbReference type="STRING" id="1182543.W9WZN0"/>
<dbReference type="OrthoDB" id="4160861at2759"/>
<dbReference type="EMBL" id="AMGX01000009">
    <property type="protein sequence ID" value="EXJ70525.1"/>
    <property type="molecule type" value="Genomic_DNA"/>
</dbReference>
<comment type="caution">
    <text evidence="3">The sequence shown here is derived from an EMBL/GenBank/DDBJ whole genome shotgun (WGS) entry which is preliminary data.</text>
</comment>
<dbReference type="InterPro" id="IPR014752">
    <property type="entry name" value="Arrestin-like_C"/>
</dbReference>
<proteinExistence type="predicted"/>
<name>W9WZN0_9EURO</name>
<organism evidence="3 4">
    <name type="scientific">Cladophialophora psammophila CBS 110553</name>
    <dbReference type="NCBI Taxonomy" id="1182543"/>
    <lineage>
        <taxon>Eukaryota</taxon>
        <taxon>Fungi</taxon>
        <taxon>Dikarya</taxon>
        <taxon>Ascomycota</taxon>
        <taxon>Pezizomycotina</taxon>
        <taxon>Eurotiomycetes</taxon>
        <taxon>Chaetothyriomycetidae</taxon>
        <taxon>Chaetothyriales</taxon>
        <taxon>Herpotrichiellaceae</taxon>
        <taxon>Cladophialophora</taxon>
    </lineage>
</organism>
<evidence type="ECO:0000256" key="1">
    <source>
        <dbReference type="SAM" id="MobiDB-lite"/>
    </source>
</evidence>
<dbReference type="GeneID" id="19191304"/>